<dbReference type="RefSeq" id="XP_009168053.1">
    <property type="nucleotide sequence ID" value="XM_009169789.1"/>
</dbReference>
<proteinExistence type="predicted"/>
<dbReference type="KEGG" id="ovi:T265_04921"/>
<evidence type="ECO:0000313" key="1">
    <source>
        <dbReference type="EMBL" id="KER28160.1"/>
    </source>
</evidence>
<name>A0A074ZXZ5_OPIVI</name>
<dbReference type="GeneID" id="20319103"/>
<dbReference type="EMBL" id="KL596705">
    <property type="protein sequence ID" value="KER28160.1"/>
    <property type="molecule type" value="Genomic_DNA"/>
</dbReference>
<keyword evidence="2" id="KW-1185">Reference proteome</keyword>
<evidence type="ECO:0000313" key="2">
    <source>
        <dbReference type="Proteomes" id="UP000054324"/>
    </source>
</evidence>
<organism evidence="1 2">
    <name type="scientific">Opisthorchis viverrini</name>
    <name type="common">Southeast Asian liver fluke</name>
    <dbReference type="NCBI Taxonomy" id="6198"/>
    <lineage>
        <taxon>Eukaryota</taxon>
        <taxon>Metazoa</taxon>
        <taxon>Spiralia</taxon>
        <taxon>Lophotrochozoa</taxon>
        <taxon>Platyhelminthes</taxon>
        <taxon>Trematoda</taxon>
        <taxon>Digenea</taxon>
        <taxon>Opisthorchiida</taxon>
        <taxon>Opisthorchiata</taxon>
        <taxon>Opisthorchiidae</taxon>
        <taxon>Opisthorchis</taxon>
    </lineage>
</organism>
<gene>
    <name evidence="1" type="ORF">T265_04921</name>
</gene>
<dbReference type="Proteomes" id="UP000054324">
    <property type="component" value="Unassembled WGS sequence"/>
</dbReference>
<accession>A0A074ZXZ5</accession>
<dbReference type="AlphaFoldDB" id="A0A074ZXZ5"/>
<dbReference type="CTD" id="20319103"/>
<sequence>MIFEISQYIFIEETTHKVAERLLSMSFQQPLKYQCSITGDDDDPRYEQTSRIPQTTLGIENYTHSQINLVFTRD</sequence>
<protein>
    <submittedName>
        <fullName evidence="1">Uncharacterized protein</fullName>
    </submittedName>
</protein>
<reference evidence="1 2" key="1">
    <citation type="submission" date="2013-11" db="EMBL/GenBank/DDBJ databases">
        <title>Opisthorchis viverrini - life in the bile duct.</title>
        <authorList>
            <person name="Young N.D."/>
            <person name="Nagarajan N."/>
            <person name="Lin S.J."/>
            <person name="Korhonen P.K."/>
            <person name="Jex A.R."/>
            <person name="Hall R.S."/>
            <person name="Safavi-Hemami H."/>
            <person name="Kaewkong W."/>
            <person name="Bertrand D."/>
            <person name="Gao S."/>
            <person name="Seet Q."/>
            <person name="Wongkham S."/>
            <person name="Teh B.T."/>
            <person name="Wongkham C."/>
            <person name="Intapan P.M."/>
            <person name="Maleewong W."/>
            <person name="Yang X."/>
            <person name="Hu M."/>
            <person name="Wang Z."/>
            <person name="Hofmann A."/>
            <person name="Sternberg P.W."/>
            <person name="Tan P."/>
            <person name="Wang J."/>
            <person name="Gasser R.B."/>
        </authorList>
    </citation>
    <scope>NUCLEOTIDE SEQUENCE [LARGE SCALE GENOMIC DNA]</scope>
</reference>